<dbReference type="STRING" id="5353.A0A1Q3E2K0"/>
<accession>A0A1Q3E2K0</accession>
<name>A0A1Q3E2K0_LENED</name>
<comment type="caution">
    <text evidence="2">The sequence shown here is derived from an EMBL/GenBank/DDBJ whole genome shotgun (WGS) entry which is preliminary data.</text>
</comment>
<reference evidence="2 3" key="1">
    <citation type="submission" date="2016-08" db="EMBL/GenBank/DDBJ databases">
        <authorList>
            <consortium name="Lentinula edodes genome sequencing consortium"/>
            <person name="Sakamoto Y."/>
            <person name="Nakade K."/>
            <person name="Sato S."/>
            <person name="Yoshida Y."/>
            <person name="Miyazaki K."/>
            <person name="Natsume S."/>
            <person name="Konno N."/>
        </authorList>
    </citation>
    <scope>NUCLEOTIDE SEQUENCE [LARGE SCALE GENOMIC DNA]</scope>
    <source>
        <strain evidence="2 3">NBRC 111202</strain>
    </source>
</reference>
<organism evidence="2 3">
    <name type="scientific">Lentinula edodes</name>
    <name type="common">Shiitake mushroom</name>
    <name type="synonym">Lentinus edodes</name>
    <dbReference type="NCBI Taxonomy" id="5353"/>
    <lineage>
        <taxon>Eukaryota</taxon>
        <taxon>Fungi</taxon>
        <taxon>Dikarya</taxon>
        <taxon>Basidiomycota</taxon>
        <taxon>Agaricomycotina</taxon>
        <taxon>Agaricomycetes</taxon>
        <taxon>Agaricomycetidae</taxon>
        <taxon>Agaricales</taxon>
        <taxon>Marasmiineae</taxon>
        <taxon>Omphalotaceae</taxon>
        <taxon>Lentinula</taxon>
    </lineage>
</organism>
<keyword evidence="3" id="KW-1185">Reference proteome</keyword>
<feature type="region of interest" description="Disordered" evidence="1">
    <location>
        <begin position="1"/>
        <end position="24"/>
    </location>
</feature>
<dbReference type="EMBL" id="BDGU01000062">
    <property type="protein sequence ID" value="GAW01477.1"/>
    <property type="molecule type" value="Genomic_DNA"/>
</dbReference>
<proteinExistence type="predicted"/>
<gene>
    <name evidence="2" type="ORF">LENED_003077</name>
</gene>
<protein>
    <recommendedName>
        <fullName evidence="4">Arrestin-like N-terminal domain-containing protein</fullName>
    </recommendedName>
</protein>
<evidence type="ECO:0000313" key="3">
    <source>
        <dbReference type="Proteomes" id="UP000188533"/>
    </source>
</evidence>
<reference evidence="2 3" key="2">
    <citation type="submission" date="2017-02" db="EMBL/GenBank/DDBJ databases">
        <title>A genome survey and senescence transcriptome analysis in Lentinula edodes.</title>
        <authorList>
            <person name="Sakamoto Y."/>
            <person name="Nakade K."/>
            <person name="Sato S."/>
            <person name="Yoshida Y."/>
            <person name="Miyazaki K."/>
            <person name="Natsume S."/>
            <person name="Konno N."/>
        </authorList>
    </citation>
    <scope>NUCLEOTIDE SEQUENCE [LARGE SCALE GENOMIC DNA]</scope>
    <source>
        <strain evidence="2 3">NBRC 111202</strain>
    </source>
</reference>
<dbReference type="AlphaFoldDB" id="A0A1Q3E2K0"/>
<dbReference type="Proteomes" id="UP000188533">
    <property type="component" value="Unassembled WGS sequence"/>
</dbReference>
<evidence type="ECO:0008006" key="4">
    <source>
        <dbReference type="Google" id="ProtNLM"/>
    </source>
</evidence>
<sequence length="409" mass="45834">MSLPPPSYDSFDYPIPDYSSEPRANEERLVYQQIRQSQGSDTRPTGVFVSQEEGITVVINYQEDKTPTPVFGRKSNIEGTLLVDTPESVSEVTVKLTGVIETVSPSTGWLSVNIIDQAHTIFNSGDDMPSQSICPSSLPFSCPIPSTFRYNGQEYLLPPSYYVLLGEQRQAYYAKCTYQFSAEIIKARSRRTAFLGKSRKHNTFVLEYSPRLRPPRPVIELSLLTTIKERPEEWRRFSYQIVPKSGKYHLESLTCQFFLPSVGIFSIRDAIPFHVQIVGSNSGSLAELQSVLRTDKTLLRVHFLRQVAINKNGNKSAVHFPLGEAKLSPVPPVEGALSLPGQGNQQGQKQENMNWEGKIRCELEEKLTPSFNAGIVAITDFIVLELSKSYTGLFKPFNHGHPVRLVSDA</sequence>
<evidence type="ECO:0000313" key="2">
    <source>
        <dbReference type="EMBL" id="GAW01477.1"/>
    </source>
</evidence>
<evidence type="ECO:0000256" key="1">
    <source>
        <dbReference type="SAM" id="MobiDB-lite"/>
    </source>
</evidence>